<accession>A0A1Q2CI26</accession>
<dbReference type="STRING" id="1610493.RPIT_14015"/>
<dbReference type="PANTHER" id="PTHR36836:SF1">
    <property type="entry name" value="COLANIC ACID BIOSYNTHESIS PROTEIN WCAK"/>
    <property type="match status" value="1"/>
</dbReference>
<dbReference type="Proteomes" id="UP000188324">
    <property type="component" value="Chromosome"/>
</dbReference>
<organism evidence="1 2">
    <name type="scientific">Tessaracoccus flavus</name>
    <dbReference type="NCBI Taxonomy" id="1610493"/>
    <lineage>
        <taxon>Bacteria</taxon>
        <taxon>Bacillati</taxon>
        <taxon>Actinomycetota</taxon>
        <taxon>Actinomycetes</taxon>
        <taxon>Propionibacteriales</taxon>
        <taxon>Propionibacteriaceae</taxon>
        <taxon>Tessaracoccus</taxon>
    </lineage>
</organism>
<sequence>MSSTKTRSLRIYVHAYWQQNLGDDLFVKVLCERYPEVLFYGACSRRKSRAFEALDNFRRVPRLARVDRILSRLSLGPLLGPALERLYKARSDAVVNIGGSIFIEREGWRQRMPAMRARFGSGKQTYVVGSNFGPYEDPHFLDEYKALLRGGADVCFRDKVSAELFEELPNCRYAPDVILSMDPGETADHGTAVISVIDLETRPSLREHSNAYTTKLSEVALACIAAGLDVVLMSFCRSEQDVAAAKRLSQELDKAGASVRSYTYDGDLLAALTLLSTASVIIGTRFHAVILAWVFGKRVLPISYSPKTEHVLRDLAFPGEWINLEEIAELDVANSVSELLRSAPFAVGELRAMAEQQFAGLDAFVAQPLGSRSGG</sequence>
<dbReference type="OrthoDB" id="3188137at2"/>
<evidence type="ECO:0000313" key="1">
    <source>
        <dbReference type="EMBL" id="AQP45778.1"/>
    </source>
</evidence>
<dbReference type="EMBL" id="CP019605">
    <property type="protein sequence ID" value="AQP45778.1"/>
    <property type="molecule type" value="Genomic_DNA"/>
</dbReference>
<dbReference type="KEGG" id="tfl:RPIT_14015"/>
<dbReference type="RefSeq" id="WP_077343985.1">
    <property type="nucleotide sequence ID" value="NZ_CP019605.1"/>
</dbReference>
<dbReference type="AlphaFoldDB" id="A0A1Q2CI26"/>
<dbReference type="InterPro" id="IPR007345">
    <property type="entry name" value="Polysacch_pyruvyl_Trfase"/>
</dbReference>
<name>A0A1Q2CI26_9ACTN</name>
<evidence type="ECO:0000313" key="2">
    <source>
        <dbReference type="Proteomes" id="UP000188324"/>
    </source>
</evidence>
<protein>
    <submittedName>
        <fullName evidence="1">Uncharacterized protein</fullName>
    </submittedName>
</protein>
<dbReference type="Pfam" id="PF04230">
    <property type="entry name" value="PS_pyruv_trans"/>
    <property type="match status" value="1"/>
</dbReference>
<gene>
    <name evidence="1" type="ORF">RPIT_14015</name>
</gene>
<proteinExistence type="predicted"/>
<keyword evidence="2" id="KW-1185">Reference proteome</keyword>
<reference evidence="1 2" key="1">
    <citation type="journal article" date="2016" name="Int. J. Syst. Evol. Microbiol.">
        <title>Tessaracoccus flavus sp. nov., isolated from the drainage system of a lindane-producing factory.</title>
        <authorList>
            <person name="Kumari R."/>
            <person name="Singh P."/>
            <person name="Schumann P."/>
            <person name="Lal R."/>
        </authorList>
    </citation>
    <scope>NUCLEOTIDE SEQUENCE [LARGE SCALE GENOMIC DNA]</scope>
    <source>
        <strain evidence="1 2">RP1T</strain>
    </source>
</reference>
<dbReference type="PANTHER" id="PTHR36836">
    <property type="entry name" value="COLANIC ACID BIOSYNTHESIS PROTEIN WCAK"/>
    <property type="match status" value="1"/>
</dbReference>